<evidence type="ECO:0000313" key="1">
    <source>
        <dbReference type="EMBL" id="EJW02038.1"/>
    </source>
</evidence>
<dbReference type="AlphaFoldDB" id="J8ZQP9"/>
<dbReference type="InParanoid" id="J8ZQP9"/>
<gene>
    <name evidence="1" type="ORF">EDEG_03514</name>
</gene>
<accession>J8ZQP9</accession>
<comment type="caution">
    <text evidence="1">The sequence shown here is derived from an EMBL/GenBank/DDBJ whole genome shotgun (WGS) entry which is preliminary data.</text>
</comment>
<proteinExistence type="predicted"/>
<reference evidence="1 2" key="1">
    <citation type="submission" date="2011-08" db="EMBL/GenBank/DDBJ databases">
        <authorList>
            <person name="Liu Z.J."/>
            <person name="Shi F.L."/>
            <person name="Lu J.Q."/>
            <person name="Li M."/>
            <person name="Wang Z.L."/>
        </authorList>
    </citation>
    <scope>NUCLEOTIDE SEQUENCE [LARGE SCALE GENOMIC DNA]</scope>
    <source>
        <strain evidence="1 2">USNM 41457</strain>
    </source>
</reference>
<reference evidence="2" key="2">
    <citation type="submission" date="2015-07" db="EMBL/GenBank/DDBJ databases">
        <title>Contrasting host-pathogen interactions and genome evolution in two generalist and specialist microsporidian pathogens of mosquitoes.</title>
        <authorList>
            <consortium name="The Broad Institute Genomics Platform"/>
            <consortium name="The Broad Institute Genome Sequencing Center for Infectious Disease"/>
            <person name="Cuomo C.A."/>
            <person name="Sanscrainte N.D."/>
            <person name="Goldberg J.M."/>
            <person name="Heiman D."/>
            <person name="Young S."/>
            <person name="Zeng Q."/>
            <person name="Becnel J.J."/>
            <person name="Birren B.W."/>
        </authorList>
    </citation>
    <scope>NUCLEOTIDE SEQUENCE [LARGE SCALE GENOMIC DNA]</scope>
    <source>
        <strain evidence="2">USNM 41457</strain>
    </source>
</reference>
<sequence>MCNYSYQKIPLLKMKIIKYFTGLFNGSILFFIEFKIVKSSYASQDRIFSRTLYKYRNLAPFNLLKNEKKIDLLEKRLFGIYNYIEKKKPNNSQEFLSSFNGMCAAINGIYVCLTDNLMLRDDKYNNFIEKFNDFIREYIEFFGVYVNFKYRLESFSTQIKNHIAKLVSIWKSVINKKSEILIIFNGFESTNGNKTFENNLNSLIENCFVFSEKGLTEYIDDDYLKFCYSYKISLLRLLESVLKS</sequence>
<dbReference type="VEuPathDB" id="MicrosporidiaDB:EDEG_03514"/>
<dbReference type="Proteomes" id="UP000003163">
    <property type="component" value="Unassembled WGS sequence"/>
</dbReference>
<dbReference type="EMBL" id="AFBI03000094">
    <property type="protein sequence ID" value="EJW02038.1"/>
    <property type="molecule type" value="Genomic_DNA"/>
</dbReference>
<name>J8ZQP9_EDHAE</name>
<protein>
    <submittedName>
        <fullName evidence="1">Uncharacterized protein</fullName>
    </submittedName>
</protein>
<organism evidence="1 2">
    <name type="scientific">Edhazardia aedis (strain USNM 41457)</name>
    <name type="common">Microsporidian parasite</name>
    <dbReference type="NCBI Taxonomy" id="1003232"/>
    <lineage>
        <taxon>Eukaryota</taxon>
        <taxon>Fungi</taxon>
        <taxon>Fungi incertae sedis</taxon>
        <taxon>Microsporidia</taxon>
        <taxon>Edhazardia</taxon>
    </lineage>
</organism>
<keyword evidence="2" id="KW-1185">Reference proteome</keyword>
<dbReference type="HOGENOM" id="CLU_1137989_0_0_1"/>
<evidence type="ECO:0000313" key="2">
    <source>
        <dbReference type="Proteomes" id="UP000003163"/>
    </source>
</evidence>